<dbReference type="AlphaFoldDB" id="A0A9Q0ZM83"/>
<dbReference type="EMBL" id="JAPFFM010000010">
    <property type="protein sequence ID" value="KAJ6739619.1"/>
    <property type="molecule type" value="Genomic_DNA"/>
</dbReference>
<dbReference type="Proteomes" id="UP001151752">
    <property type="component" value="Chromosome 4"/>
</dbReference>
<accession>A0A9Q0ZM83</accession>
<keyword evidence="6" id="KW-1185">Reference proteome</keyword>
<keyword evidence="4" id="KW-0472">Membrane</keyword>
<proteinExistence type="predicted"/>
<protein>
    <submittedName>
        <fullName evidence="5">INTRINSIC PROTEIN putative-RELATED</fullName>
    </submittedName>
</protein>
<dbReference type="InterPro" id="IPR023271">
    <property type="entry name" value="Aquaporin-like"/>
</dbReference>
<reference evidence="5" key="2">
    <citation type="journal article" date="2023" name="Int. J. Mol. Sci.">
        <title>De Novo Assembly and Annotation of 11 Diverse Shrub Willow (Salix) Genomes Reveals Novel Gene Organization in Sex-Linked Regions.</title>
        <authorList>
            <person name="Hyden B."/>
            <person name="Feng K."/>
            <person name="Yates T.B."/>
            <person name="Jawdy S."/>
            <person name="Cereghino C."/>
            <person name="Smart L.B."/>
            <person name="Muchero W."/>
        </authorList>
    </citation>
    <scope>NUCLEOTIDE SEQUENCE</scope>
    <source>
        <tissue evidence="5">Shoot tip</tissue>
    </source>
</reference>
<sequence>MRAFIIIDRIAIGREEDGFHSNAFKAALAEFMSTLVLVFAGQGSTVPPSLEAMSIRPSPLVATFLSSVAFLIYAPASIPTISNGFKNSLDFALFYPAGKPPWLVDCLVSARWIQVHLKLVNSDKATLVISSSQACSEEHITLDYTAETPQIRCKNGDRISTHRFK</sequence>
<evidence type="ECO:0000256" key="4">
    <source>
        <dbReference type="ARBA" id="ARBA00023136"/>
    </source>
</evidence>
<evidence type="ECO:0000256" key="3">
    <source>
        <dbReference type="ARBA" id="ARBA00022989"/>
    </source>
</evidence>
<evidence type="ECO:0000256" key="2">
    <source>
        <dbReference type="ARBA" id="ARBA00022692"/>
    </source>
</evidence>
<reference evidence="5" key="1">
    <citation type="submission" date="2022-11" db="EMBL/GenBank/DDBJ databases">
        <authorList>
            <person name="Hyden B.L."/>
            <person name="Feng K."/>
            <person name="Yates T."/>
            <person name="Jawdy S."/>
            <person name="Smart L.B."/>
            <person name="Muchero W."/>
        </authorList>
    </citation>
    <scope>NUCLEOTIDE SEQUENCE</scope>
    <source>
        <tissue evidence="5">Shoot tip</tissue>
    </source>
</reference>
<organism evidence="5 6">
    <name type="scientific">Salix koriyanagi</name>
    <dbReference type="NCBI Taxonomy" id="2511006"/>
    <lineage>
        <taxon>Eukaryota</taxon>
        <taxon>Viridiplantae</taxon>
        <taxon>Streptophyta</taxon>
        <taxon>Embryophyta</taxon>
        <taxon>Tracheophyta</taxon>
        <taxon>Spermatophyta</taxon>
        <taxon>Magnoliopsida</taxon>
        <taxon>eudicotyledons</taxon>
        <taxon>Gunneridae</taxon>
        <taxon>Pentapetalae</taxon>
        <taxon>rosids</taxon>
        <taxon>fabids</taxon>
        <taxon>Malpighiales</taxon>
        <taxon>Salicaceae</taxon>
        <taxon>Saliceae</taxon>
        <taxon>Salix</taxon>
    </lineage>
</organism>
<gene>
    <name evidence="5" type="ORF">OIU74_004389</name>
</gene>
<keyword evidence="3" id="KW-1133">Transmembrane helix</keyword>
<dbReference type="GO" id="GO:0016020">
    <property type="term" value="C:membrane"/>
    <property type="evidence" value="ECO:0007669"/>
    <property type="project" value="UniProtKB-SubCell"/>
</dbReference>
<evidence type="ECO:0000256" key="1">
    <source>
        <dbReference type="ARBA" id="ARBA00004141"/>
    </source>
</evidence>
<evidence type="ECO:0000313" key="5">
    <source>
        <dbReference type="EMBL" id="KAJ6739619.1"/>
    </source>
</evidence>
<comment type="caution">
    <text evidence="5">The sequence shown here is derived from an EMBL/GenBank/DDBJ whole genome shotgun (WGS) entry which is preliminary data.</text>
</comment>
<keyword evidence="2" id="KW-0812">Transmembrane</keyword>
<name>A0A9Q0ZM83_9ROSI</name>
<comment type="subcellular location">
    <subcellularLocation>
        <location evidence="1">Membrane</location>
        <topology evidence="1">Multi-pass membrane protein</topology>
    </subcellularLocation>
</comment>
<dbReference type="SUPFAM" id="SSF81338">
    <property type="entry name" value="Aquaporin-like"/>
    <property type="match status" value="1"/>
</dbReference>
<evidence type="ECO:0000313" key="6">
    <source>
        <dbReference type="Proteomes" id="UP001151752"/>
    </source>
</evidence>